<organism evidence="2 3">
    <name type="scientific">Aequorivita vladivostokensis</name>
    <dbReference type="NCBI Taxonomy" id="171194"/>
    <lineage>
        <taxon>Bacteria</taxon>
        <taxon>Pseudomonadati</taxon>
        <taxon>Bacteroidota</taxon>
        <taxon>Flavobacteriia</taxon>
        <taxon>Flavobacteriales</taxon>
        <taxon>Flavobacteriaceae</taxon>
        <taxon>Aequorivita</taxon>
    </lineage>
</organism>
<evidence type="ECO:0000256" key="1">
    <source>
        <dbReference type="SAM" id="Phobius"/>
    </source>
</evidence>
<feature type="transmembrane region" description="Helical" evidence="1">
    <location>
        <begin position="7"/>
        <end position="36"/>
    </location>
</feature>
<evidence type="ECO:0000313" key="2">
    <source>
        <dbReference type="EMBL" id="KJJ38736.1"/>
    </source>
</evidence>
<dbReference type="EMBL" id="JSVU01000004">
    <property type="protein sequence ID" value="KJJ38736.1"/>
    <property type="molecule type" value="Genomic_DNA"/>
</dbReference>
<keyword evidence="1" id="KW-0812">Transmembrane</keyword>
<feature type="transmembrane region" description="Helical" evidence="1">
    <location>
        <begin position="93"/>
        <end position="111"/>
    </location>
</feature>
<proteinExistence type="predicted"/>
<sequence length="112" mass="12514">MNIQLFITAILMVSPLLIVLSPILLLAGINLIYLIFNRKDEVNQGLSIISISSLYLFAFVPLGIFVGGYLSMRKKNFNQEKQFKFSSAIRSNGSLIMIISIASTLFSILNLR</sequence>
<keyword evidence="1" id="KW-0472">Membrane</keyword>
<name>A0ABR5DIX9_9FLAO</name>
<reference evidence="2 3" key="1">
    <citation type="submission" date="2014-10" db="EMBL/GenBank/DDBJ databases">
        <title>Genome sequencing of Vitellibacter vladivostokensis KMM 3516.</title>
        <authorList>
            <person name="Thevarajoo S."/>
            <person name="Selvaratnam C."/>
            <person name="Goh K.M."/>
            <person name="Chong C.S."/>
        </authorList>
    </citation>
    <scope>NUCLEOTIDE SEQUENCE [LARGE SCALE GENOMIC DNA]</scope>
    <source>
        <strain evidence="2 3">KMM 3516</strain>
    </source>
</reference>
<evidence type="ECO:0000313" key="3">
    <source>
        <dbReference type="Proteomes" id="UP000033497"/>
    </source>
</evidence>
<protein>
    <submittedName>
        <fullName evidence="2">Uncharacterized protein</fullName>
    </submittedName>
</protein>
<dbReference type="Proteomes" id="UP000033497">
    <property type="component" value="Unassembled WGS sequence"/>
</dbReference>
<gene>
    <name evidence="2" type="ORF">MB09_08640</name>
</gene>
<feature type="transmembrane region" description="Helical" evidence="1">
    <location>
        <begin position="48"/>
        <end position="72"/>
    </location>
</feature>
<keyword evidence="3" id="KW-1185">Reference proteome</keyword>
<comment type="caution">
    <text evidence="2">The sequence shown here is derived from an EMBL/GenBank/DDBJ whole genome shotgun (WGS) entry which is preliminary data.</text>
</comment>
<accession>A0ABR5DIX9</accession>
<dbReference type="RefSeq" id="WP_045080484.1">
    <property type="nucleotide sequence ID" value="NZ_JSVU01000004.1"/>
</dbReference>
<keyword evidence="1" id="KW-1133">Transmembrane helix</keyword>